<dbReference type="RefSeq" id="WP_187593577.1">
    <property type="nucleotide sequence ID" value="NZ_CP060723.1"/>
</dbReference>
<reference evidence="1 2" key="1">
    <citation type="submission" date="2020-08" db="EMBL/GenBank/DDBJ databases">
        <title>Genome sequence of Pedobacter roseus KACC 11594T.</title>
        <authorList>
            <person name="Hyun D.-W."/>
            <person name="Bae J.-W."/>
        </authorList>
    </citation>
    <scope>NUCLEOTIDE SEQUENCE [LARGE SCALE GENOMIC DNA]</scope>
    <source>
        <strain evidence="1 2">KACC 11594</strain>
    </source>
</reference>
<organism evidence="1 2">
    <name type="scientific">Pedobacter roseus</name>
    <dbReference type="NCBI Taxonomy" id="336820"/>
    <lineage>
        <taxon>Bacteria</taxon>
        <taxon>Pseudomonadati</taxon>
        <taxon>Bacteroidota</taxon>
        <taxon>Sphingobacteriia</taxon>
        <taxon>Sphingobacteriales</taxon>
        <taxon>Sphingobacteriaceae</taxon>
        <taxon>Pedobacter</taxon>
    </lineage>
</organism>
<name>A0A7G9QI82_9SPHI</name>
<evidence type="ECO:0000313" key="1">
    <source>
        <dbReference type="EMBL" id="QNN43057.1"/>
    </source>
</evidence>
<keyword evidence="1" id="KW-0808">Transferase</keyword>
<dbReference type="Proteomes" id="UP000515806">
    <property type="component" value="Chromosome"/>
</dbReference>
<dbReference type="AlphaFoldDB" id="A0A7G9QI82"/>
<dbReference type="KEGG" id="proe:H9L23_02830"/>
<dbReference type="EMBL" id="CP060723">
    <property type="protein sequence ID" value="QNN43057.1"/>
    <property type="molecule type" value="Genomic_DNA"/>
</dbReference>
<sequence length="169" mass="19341">MKIGHRKSIDIDMFCSVNFDGPLLAQHLINQYNAEIKRVKSNYVSGNIGVVAFHFICHNYPEIKPIEQIEGIRMMSVDDISAMKINAIVNSGQRVKDFIDIYYLLKIMSLKEILDNYCLKYPDVNTSMAKSSLSYHADIDLNVPVMLMDKTLKWKNIADCILLSVKNLH</sequence>
<evidence type="ECO:0000313" key="2">
    <source>
        <dbReference type="Proteomes" id="UP000515806"/>
    </source>
</evidence>
<keyword evidence="2" id="KW-1185">Reference proteome</keyword>
<accession>A0A7G9QI82</accession>
<dbReference type="Pfam" id="PF08843">
    <property type="entry name" value="AbiEii"/>
    <property type="match status" value="1"/>
</dbReference>
<dbReference type="InterPro" id="IPR014942">
    <property type="entry name" value="AbiEii"/>
</dbReference>
<dbReference type="GO" id="GO:0016740">
    <property type="term" value="F:transferase activity"/>
    <property type="evidence" value="ECO:0007669"/>
    <property type="project" value="UniProtKB-KW"/>
</dbReference>
<protein>
    <submittedName>
        <fullName evidence="1">Nucleotidyl transferase AbiEii/AbiGii toxin family protein</fullName>
    </submittedName>
</protein>
<proteinExistence type="predicted"/>
<gene>
    <name evidence="1" type="ORF">H9L23_02830</name>
</gene>